<keyword evidence="2" id="KW-1185">Reference proteome</keyword>
<gene>
    <name evidence="1" type="ORF">CWI36_0035p0060</name>
</gene>
<comment type="caution">
    <text evidence="1">The sequence shown here is derived from an EMBL/GenBank/DDBJ whole genome shotgun (WGS) entry which is preliminary data.</text>
</comment>
<dbReference type="VEuPathDB" id="MicrosporidiaDB:CWI39_0036p0080"/>
<accession>A0A4Q9LLY4</accession>
<proteinExistence type="predicted"/>
<evidence type="ECO:0000313" key="2">
    <source>
        <dbReference type="Proteomes" id="UP000291404"/>
    </source>
</evidence>
<organism evidence="1 2">
    <name type="scientific">Hamiltosporidium magnivora</name>
    <dbReference type="NCBI Taxonomy" id="148818"/>
    <lineage>
        <taxon>Eukaryota</taxon>
        <taxon>Fungi</taxon>
        <taxon>Fungi incertae sedis</taxon>
        <taxon>Microsporidia</taxon>
        <taxon>Dubosqiidae</taxon>
        <taxon>Hamiltosporidium</taxon>
    </lineage>
</organism>
<name>A0A4Q9LLY4_9MICR</name>
<evidence type="ECO:0000313" key="1">
    <source>
        <dbReference type="EMBL" id="TBU09373.1"/>
    </source>
</evidence>
<protein>
    <submittedName>
        <fullName evidence="1">Uncharacterized protein</fullName>
    </submittedName>
</protein>
<dbReference type="EMBL" id="PITI01000035">
    <property type="protein sequence ID" value="TBU09373.1"/>
    <property type="molecule type" value="Genomic_DNA"/>
</dbReference>
<dbReference type="VEuPathDB" id="MicrosporidiaDB:CWI36_0035p0060"/>
<sequence>MRKDEEYCLHKELVNGICVECGIILTENNFNYEFDYNTMPPKSNIKKQWKYSVKIDDYEEITQIEQILTPLEKLEYKNEVLEILKTKKFKSRIGKIDKIVCIIYFILKRDCFPISTTDLAKFSKKNKKFLLKNVFKEFPFIKISPEYLKNLFKRFINEIERKGFDLNKITDEYSTMLNDLIQIVESNTHKNIHELIMAFILYQIEENNEIELFSVILPVEIYKKFKNKFLDFYEKNNQKSTFLTKTNTFNKITQRVDKACAKLKGKDIFYDKKIDMIDIIIEKLLIQGYNPDVLKTYTTRKLKSLSIKSDKKT</sequence>
<dbReference type="Proteomes" id="UP000291404">
    <property type="component" value="Unassembled WGS sequence"/>
</dbReference>
<dbReference type="AlphaFoldDB" id="A0A4Q9LLY4"/>
<reference evidence="1 2" key="1">
    <citation type="submission" date="2017-12" db="EMBL/GenBank/DDBJ databases">
        <authorList>
            <person name="Pombert J.-F."/>
            <person name="Haag K.L."/>
            <person name="Ebert D."/>
        </authorList>
    </citation>
    <scope>NUCLEOTIDE SEQUENCE [LARGE SCALE GENOMIC DNA]</scope>
    <source>
        <strain evidence="1">BE-OM-2</strain>
    </source>
</reference>